<dbReference type="AlphaFoldDB" id="A0AAQ3KSH2"/>
<dbReference type="InterPro" id="IPR001932">
    <property type="entry name" value="PPM-type_phosphatase-like_dom"/>
</dbReference>
<evidence type="ECO:0000313" key="14">
    <source>
        <dbReference type="EMBL" id="WOL14034.1"/>
    </source>
</evidence>
<evidence type="ECO:0000313" key="15">
    <source>
        <dbReference type="Proteomes" id="UP001327560"/>
    </source>
</evidence>
<name>A0AAQ3KSH2_9LILI</name>
<evidence type="ECO:0000256" key="5">
    <source>
        <dbReference type="ARBA" id="ARBA00022723"/>
    </source>
</evidence>
<dbReference type="GO" id="GO:0046872">
    <property type="term" value="F:metal ion binding"/>
    <property type="evidence" value="ECO:0007669"/>
    <property type="project" value="UniProtKB-KW"/>
</dbReference>
<feature type="compositionally biased region" description="Basic and acidic residues" evidence="12">
    <location>
        <begin position="10"/>
        <end position="21"/>
    </location>
</feature>
<keyword evidence="7" id="KW-0460">Magnesium</keyword>
<evidence type="ECO:0000256" key="4">
    <source>
        <dbReference type="ARBA" id="ARBA00013081"/>
    </source>
</evidence>
<keyword evidence="6" id="KW-0378">Hydrolase</keyword>
<evidence type="ECO:0000256" key="1">
    <source>
        <dbReference type="ARBA" id="ARBA00001936"/>
    </source>
</evidence>
<evidence type="ECO:0000256" key="8">
    <source>
        <dbReference type="ARBA" id="ARBA00022912"/>
    </source>
</evidence>
<keyword evidence="5" id="KW-0479">Metal-binding</keyword>
<keyword evidence="15" id="KW-1185">Reference proteome</keyword>
<reference evidence="14 15" key="1">
    <citation type="submission" date="2023-10" db="EMBL/GenBank/DDBJ databases">
        <title>Chromosome-scale genome assembly provides insights into flower coloration mechanisms of Canna indica.</title>
        <authorList>
            <person name="Li C."/>
        </authorList>
    </citation>
    <scope>NUCLEOTIDE SEQUENCE [LARGE SCALE GENOMIC DNA]</scope>
    <source>
        <tissue evidence="14">Flower</tissue>
    </source>
</reference>
<dbReference type="PROSITE" id="PS51746">
    <property type="entry name" value="PPM_2"/>
    <property type="match status" value="1"/>
</dbReference>
<dbReference type="InterPro" id="IPR015655">
    <property type="entry name" value="PP2C"/>
</dbReference>
<keyword evidence="8" id="KW-0904">Protein phosphatase</keyword>
<evidence type="ECO:0000259" key="13">
    <source>
        <dbReference type="PROSITE" id="PS51746"/>
    </source>
</evidence>
<organism evidence="14 15">
    <name type="scientific">Canna indica</name>
    <name type="common">Indian-shot</name>
    <dbReference type="NCBI Taxonomy" id="4628"/>
    <lineage>
        <taxon>Eukaryota</taxon>
        <taxon>Viridiplantae</taxon>
        <taxon>Streptophyta</taxon>
        <taxon>Embryophyta</taxon>
        <taxon>Tracheophyta</taxon>
        <taxon>Spermatophyta</taxon>
        <taxon>Magnoliopsida</taxon>
        <taxon>Liliopsida</taxon>
        <taxon>Zingiberales</taxon>
        <taxon>Cannaceae</taxon>
        <taxon>Canna</taxon>
    </lineage>
</organism>
<dbReference type="FunFam" id="3.60.40.10:FF:000063">
    <property type="entry name" value="Probable protein phosphatase 2C 12"/>
    <property type="match status" value="1"/>
</dbReference>
<feature type="region of interest" description="Disordered" evidence="12">
    <location>
        <begin position="1"/>
        <end position="21"/>
    </location>
</feature>
<dbReference type="Proteomes" id="UP001327560">
    <property type="component" value="Chromosome 7"/>
</dbReference>
<dbReference type="CDD" id="cd00143">
    <property type="entry name" value="PP2Cc"/>
    <property type="match status" value="1"/>
</dbReference>
<dbReference type="EMBL" id="CP136896">
    <property type="protein sequence ID" value="WOL14034.1"/>
    <property type="molecule type" value="Genomic_DNA"/>
</dbReference>
<dbReference type="InterPro" id="IPR036457">
    <property type="entry name" value="PPM-type-like_dom_sf"/>
</dbReference>
<dbReference type="SMART" id="SM00332">
    <property type="entry name" value="PP2Cc"/>
    <property type="match status" value="1"/>
</dbReference>
<dbReference type="Gene3D" id="3.60.40.10">
    <property type="entry name" value="PPM-type phosphatase domain"/>
    <property type="match status" value="1"/>
</dbReference>
<feature type="domain" description="PPM-type phosphatase" evidence="13">
    <location>
        <begin position="47"/>
        <end position="350"/>
    </location>
</feature>
<sequence>MGICFSSSSSDKEAFASSEKQESVADNIVFWEQDDESSPNCEKVKSIASLYSQQGKKGVNQDAAILCKGYGGEDGLFCGVFDGHGRSGHAVSRLVRDHLPCLLLSELRALQRSNDENEFTDGNDTSSTDGETGGGSSPAPELLHEWKEACTNGFNAMDQELMLKPELDCSSSGTTAVTIIKQGKDLIIANLGDSRAVMGAKSEEGQLEAVQLTTDLKPSLPQEAERIRKKEGRVFALKGEPHVQRVWLPTENFPGLAMSRAFGDFHLKNHGVISVPQVTHRRLAGGDLFVVLATDGVWDVLSNEEVVSIVWSSKSNEEASRTLVEAARRAWKSKFPSAKVDDCTAACLFFQERRADIATSNSQ</sequence>
<evidence type="ECO:0000256" key="12">
    <source>
        <dbReference type="SAM" id="MobiDB-lite"/>
    </source>
</evidence>
<comment type="cofactor">
    <cofactor evidence="2">
        <name>Mg(2+)</name>
        <dbReference type="ChEBI" id="CHEBI:18420"/>
    </cofactor>
</comment>
<evidence type="ECO:0000256" key="9">
    <source>
        <dbReference type="ARBA" id="ARBA00023211"/>
    </source>
</evidence>
<evidence type="ECO:0000256" key="10">
    <source>
        <dbReference type="ARBA" id="ARBA00047761"/>
    </source>
</evidence>
<evidence type="ECO:0000256" key="6">
    <source>
        <dbReference type="ARBA" id="ARBA00022801"/>
    </source>
</evidence>
<gene>
    <name evidence="14" type="ORF">Cni_G22814</name>
</gene>
<dbReference type="SUPFAM" id="SSF81606">
    <property type="entry name" value="PP2C-like"/>
    <property type="match status" value="1"/>
</dbReference>
<comment type="catalytic activity">
    <reaction evidence="10">
        <text>O-phospho-L-seryl-[protein] + H2O = L-seryl-[protein] + phosphate</text>
        <dbReference type="Rhea" id="RHEA:20629"/>
        <dbReference type="Rhea" id="RHEA-COMP:9863"/>
        <dbReference type="Rhea" id="RHEA-COMP:11604"/>
        <dbReference type="ChEBI" id="CHEBI:15377"/>
        <dbReference type="ChEBI" id="CHEBI:29999"/>
        <dbReference type="ChEBI" id="CHEBI:43474"/>
        <dbReference type="ChEBI" id="CHEBI:83421"/>
        <dbReference type="EC" id="3.1.3.16"/>
    </reaction>
</comment>
<evidence type="ECO:0000256" key="11">
    <source>
        <dbReference type="ARBA" id="ARBA00048336"/>
    </source>
</evidence>
<proteinExistence type="inferred from homology"/>
<dbReference type="EC" id="3.1.3.16" evidence="4"/>
<evidence type="ECO:0000256" key="2">
    <source>
        <dbReference type="ARBA" id="ARBA00001946"/>
    </source>
</evidence>
<keyword evidence="9" id="KW-0464">Manganese</keyword>
<protein>
    <recommendedName>
        <fullName evidence="4">protein-serine/threonine phosphatase</fullName>
        <ecNumber evidence="4">3.1.3.16</ecNumber>
    </recommendedName>
</protein>
<evidence type="ECO:0000256" key="3">
    <source>
        <dbReference type="ARBA" id="ARBA00006702"/>
    </source>
</evidence>
<dbReference type="GO" id="GO:0004722">
    <property type="term" value="F:protein serine/threonine phosphatase activity"/>
    <property type="evidence" value="ECO:0007669"/>
    <property type="project" value="UniProtKB-EC"/>
</dbReference>
<comment type="catalytic activity">
    <reaction evidence="11">
        <text>O-phospho-L-threonyl-[protein] + H2O = L-threonyl-[protein] + phosphate</text>
        <dbReference type="Rhea" id="RHEA:47004"/>
        <dbReference type="Rhea" id="RHEA-COMP:11060"/>
        <dbReference type="Rhea" id="RHEA-COMP:11605"/>
        <dbReference type="ChEBI" id="CHEBI:15377"/>
        <dbReference type="ChEBI" id="CHEBI:30013"/>
        <dbReference type="ChEBI" id="CHEBI:43474"/>
        <dbReference type="ChEBI" id="CHEBI:61977"/>
        <dbReference type="EC" id="3.1.3.16"/>
    </reaction>
</comment>
<comment type="similarity">
    <text evidence="3">Belongs to the PP2C family.</text>
</comment>
<dbReference type="Pfam" id="PF00481">
    <property type="entry name" value="PP2C"/>
    <property type="match status" value="1"/>
</dbReference>
<evidence type="ECO:0000256" key="7">
    <source>
        <dbReference type="ARBA" id="ARBA00022842"/>
    </source>
</evidence>
<dbReference type="PANTHER" id="PTHR47992">
    <property type="entry name" value="PROTEIN PHOSPHATASE"/>
    <property type="match status" value="1"/>
</dbReference>
<comment type="cofactor">
    <cofactor evidence="1">
        <name>Mn(2+)</name>
        <dbReference type="ChEBI" id="CHEBI:29035"/>
    </cofactor>
</comment>
<feature type="region of interest" description="Disordered" evidence="12">
    <location>
        <begin position="114"/>
        <end position="141"/>
    </location>
</feature>
<accession>A0AAQ3KSH2</accession>